<feature type="compositionally biased region" description="Basic residues" evidence="4">
    <location>
        <begin position="318"/>
        <end position="330"/>
    </location>
</feature>
<evidence type="ECO:0000256" key="1">
    <source>
        <dbReference type="ARBA" id="ARBA00023125"/>
    </source>
</evidence>
<dbReference type="EMBL" id="AEIJ01000452">
    <property type="status" value="NOT_ANNOTATED_CDS"/>
    <property type="molecule type" value="Genomic_DNA"/>
</dbReference>
<reference evidence="6" key="2">
    <citation type="submission" date="2010-11" db="EMBL/GenBank/DDBJ databases">
        <authorList>
            <consortium name="The Broad Institute Genome Sequencing Platform"/>
            <person name="Earl A."/>
            <person name="Ward D."/>
            <person name="Feldgarden M."/>
            <person name="Gevers D."/>
            <person name="Butler R."/>
            <person name="Young S.K."/>
            <person name="Zeng Q."/>
            <person name="Gargeya S."/>
            <person name="Fitzgerald M."/>
            <person name="Haas B."/>
            <person name="Abouelleil A."/>
            <person name="Alvarado L."/>
            <person name="Arachchi H.M."/>
            <person name="Berlin A."/>
            <person name="Brown A."/>
            <person name="Chapman S.B."/>
            <person name="Chen Z."/>
            <person name="Dunbar C."/>
            <person name="Freedman E."/>
            <person name="Gearin G."/>
            <person name="Gellesch M."/>
            <person name="Goldberg J."/>
            <person name="Griggs A."/>
            <person name="Gujja S."/>
            <person name="Heilman E."/>
            <person name="Heiman D."/>
            <person name="Howarth C."/>
            <person name="Larson L."/>
            <person name="Lui A."/>
            <person name="MacDonald P.J.P."/>
            <person name="Mehta T."/>
            <person name="Montmayeur A."/>
            <person name="Murphy C."/>
            <person name="Neiman D."/>
            <person name="Pearson M."/>
            <person name="Priest M."/>
            <person name="Roberts A."/>
            <person name="Saif S."/>
            <person name="Shea T."/>
            <person name="Shenoy N."/>
            <person name="Sisk P."/>
            <person name="Stolte C."/>
            <person name="Sykes S."/>
            <person name="White J."/>
            <person name="Yandava C."/>
            <person name="Wortman J."/>
            <person name="Nusbaum C."/>
            <person name="Birren B."/>
        </authorList>
    </citation>
    <scope>NUCLEOTIDE SEQUENCE</scope>
    <source>
        <strain evidence="6">P1A1 Lamole</strain>
    </source>
</reference>
<dbReference type="Gene3D" id="1.10.30.10">
    <property type="entry name" value="High mobility group box domain"/>
    <property type="match status" value="1"/>
</dbReference>
<evidence type="ECO:0000313" key="8">
    <source>
        <dbReference type="Proteomes" id="UP000017200"/>
    </source>
</evidence>
<feature type="region of interest" description="Disordered" evidence="4">
    <location>
        <begin position="389"/>
        <end position="414"/>
    </location>
</feature>
<dbReference type="GO" id="GO:0030154">
    <property type="term" value="P:cell differentiation"/>
    <property type="evidence" value="ECO:0007669"/>
    <property type="project" value="TreeGrafter"/>
</dbReference>
<evidence type="ECO:0000256" key="2">
    <source>
        <dbReference type="ARBA" id="ARBA00023163"/>
    </source>
</evidence>
<feature type="region of interest" description="Disordered" evidence="4">
    <location>
        <begin position="160"/>
        <end position="236"/>
    </location>
</feature>
<dbReference type="InParanoid" id="U5HBK7"/>
<keyword evidence="3" id="KW-0539">Nucleus</keyword>
<dbReference type="GO" id="GO:0005634">
    <property type="term" value="C:nucleus"/>
    <property type="evidence" value="ECO:0007669"/>
    <property type="project" value="UniProtKB-UniRule"/>
</dbReference>
<feature type="region of interest" description="Disordered" evidence="4">
    <location>
        <begin position="51"/>
        <end position="86"/>
    </location>
</feature>
<dbReference type="AlphaFoldDB" id="U5HBK7"/>
<proteinExistence type="predicted"/>
<dbReference type="OrthoDB" id="6247875at2759"/>
<protein>
    <recommendedName>
        <fullName evidence="5">HMG box domain-containing protein</fullName>
    </recommendedName>
</protein>
<feature type="compositionally biased region" description="Polar residues" evidence="4">
    <location>
        <begin position="402"/>
        <end position="414"/>
    </location>
</feature>
<evidence type="ECO:0000313" key="7">
    <source>
        <dbReference type="EnsemblFungi" id="MVLG_04557T0"/>
    </source>
</evidence>
<dbReference type="HOGENOM" id="CLU_496254_0_0_1"/>
<reference evidence="6 8" key="3">
    <citation type="journal article" date="2015" name="BMC Genomics">
        <title>Sex and parasites: genomic and transcriptomic analysis of Microbotryum lychnidis-dioicae, the biotrophic and plant-castrating anther smut fungus.</title>
        <authorList>
            <person name="Perlin M.H."/>
            <person name="Amselem J."/>
            <person name="Fontanillas E."/>
            <person name="Toh S.S."/>
            <person name="Chen Z."/>
            <person name="Goldberg J."/>
            <person name="Duplessis S."/>
            <person name="Henrissat B."/>
            <person name="Young S."/>
            <person name="Zeng Q."/>
            <person name="Aguileta G."/>
            <person name="Petit E."/>
            <person name="Badouin H."/>
            <person name="Andrews J."/>
            <person name="Razeeq D."/>
            <person name="Gabaldon T."/>
            <person name="Quesneville H."/>
            <person name="Giraud T."/>
            <person name="Hood M.E."/>
            <person name="Schultz D.J."/>
            <person name="Cuomo C.A."/>
        </authorList>
    </citation>
    <scope>NUCLEOTIDE SEQUENCE [LARGE SCALE GENOMIC DNA]</scope>
    <source>
        <strain evidence="6">P1A1 Lamole</strain>
        <strain evidence="8">p1A1 Lamole</strain>
    </source>
</reference>
<evidence type="ECO:0000313" key="6">
    <source>
        <dbReference type="EMBL" id="KDE05012.1"/>
    </source>
</evidence>
<feature type="compositionally biased region" description="Polar residues" evidence="4">
    <location>
        <begin position="208"/>
        <end position="223"/>
    </location>
</feature>
<dbReference type="PROSITE" id="PS50118">
    <property type="entry name" value="HMG_BOX_2"/>
    <property type="match status" value="1"/>
</dbReference>
<feature type="domain" description="HMG box" evidence="5">
    <location>
        <begin position="233"/>
        <end position="302"/>
    </location>
</feature>
<dbReference type="InterPro" id="IPR050140">
    <property type="entry name" value="SRY-related_HMG-box_TF-like"/>
</dbReference>
<evidence type="ECO:0000259" key="5">
    <source>
        <dbReference type="PROSITE" id="PS50118"/>
    </source>
</evidence>
<dbReference type="GO" id="GO:0001228">
    <property type="term" value="F:DNA-binding transcription activator activity, RNA polymerase II-specific"/>
    <property type="evidence" value="ECO:0007669"/>
    <property type="project" value="TreeGrafter"/>
</dbReference>
<dbReference type="Pfam" id="PF00505">
    <property type="entry name" value="HMG_box"/>
    <property type="match status" value="1"/>
</dbReference>
<evidence type="ECO:0000256" key="3">
    <source>
        <dbReference type="PROSITE-ProRule" id="PRU00267"/>
    </source>
</evidence>
<dbReference type="PANTHER" id="PTHR10270">
    <property type="entry name" value="SOX TRANSCRIPTION FACTOR"/>
    <property type="match status" value="1"/>
</dbReference>
<dbReference type="CDD" id="cd01389">
    <property type="entry name" value="HMG-box_ROX1-like"/>
    <property type="match status" value="1"/>
</dbReference>
<feature type="DNA-binding region" description="HMG box" evidence="3">
    <location>
        <begin position="233"/>
        <end position="302"/>
    </location>
</feature>
<keyword evidence="8" id="KW-1185">Reference proteome</keyword>
<dbReference type="EnsemblFungi" id="MVLG_04557T0">
    <property type="protein sequence ID" value="MVLG_04557T0"/>
    <property type="gene ID" value="MVLG_04557"/>
</dbReference>
<sequence length="549" mass="60613">MLRLAPWLSLYLRTLSTPMEHGSSLAMTASRAATTPNAFDTIAGCNEPTGYARTPHSDSAQSPRPLSAGMQRSAMNASERECDSNFSNHSLPYSTYHPPISSAGHGQLLSNDHVLVPRRHESGAAATLISFGQRGNYTHQDDPHASMSASAWYNRVPCSTSAASYPTKPVRAMSSPVTRVESEPSRARSPTASDPLPSVPSGEWFEQQDPSRSADPSRSNSQPEVEKTNPLAPKRPPNAWICYRTARCKAMRAEGAPPLPQAAISKLIASEWRAESVEVRARYVKLAQDKAKALLLAYPDYSYQPTRKPKSGGTPARSGRRVSSSKRKERRSTAPRLDAPTSEKQTQLPSDPTMVPTSDLNPEDTLVSELSAQKNSRWIIDEYNGLGGGRRSTSFEDARSSGALSPRSTHSQSYYDISSSEIYREDEEAYEYRSMYEVSTNHQQRTWYVPTSAPQQPIPCETSTTARYFRADPCLQPVLQASMARSLSFAPQHLHLLFPDHRSASYEPAQHSPTAPFPIMYAAGPAYMPEASKHPWKEINLPNGYIRPE</sequence>
<dbReference type="SUPFAM" id="SSF47095">
    <property type="entry name" value="HMG-box"/>
    <property type="match status" value="1"/>
</dbReference>
<gene>
    <name evidence="6" type="ORF">MVLG_04557</name>
</gene>
<keyword evidence="2" id="KW-0804">Transcription</keyword>
<reference evidence="8" key="1">
    <citation type="submission" date="2010-11" db="EMBL/GenBank/DDBJ databases">
        <title>The genome sequence of Microbotryum violaceum strain p1A1 Lamole.</title>
        <authorList>
            <person name="Cuomo C."/>
            <person name="Perlin M."/>
            <person name="Young S.K."/>
            <person name="Zeng Q."/>
            <person name="Gargeya S."/>
            <person name="Alvarado L."/>
            <person name="Berlin A."/>
            <person name="Chapman S.B."/>
            <person name="Chen Z."/>
            <person name="Freedman E."/>
            <person name="Gellesch M."/>
            <person name="Goldberg J."/>
            <person name="Griggs A."/>
            <person name="Gujja S."/>
            <person name="Heilman E."/>
            <person name="Heiman D."/>
            <person name="Howarth C."/>
            <person name="Mehta T."/>
            <person name="Neiman D."/>
            <person name="Pearson M."/>
            <person name="Roberts A."/>
            <person name="Saif S."/>
            <person name="Shea T."/>
            <person name="Shenoy N."/>
            <person name="Sisk P."/>
            <person name="Stolte C."/>
            <person name="Sykes S."/>
            <person name="White J."/>
            <person name="Yandava C."/>
            <person name="Haas B."/>
            <person name="Nusbaum C."/>
            <person name="Birren B."/>
        </authorList>
    </citation>
    <scope>NUCLEOTIDE SEQUENCE [LARGE SCALE GENOMIC DNA]</scope>
    <source>
        <strain evidence="8">p1A1 Lamole</strain>
    </source>
</reference>
<reference evidence="7" key="4">
    <citation type="submission" date="2015-06" db="UniProtKB">
        <authorList>
            <consortium name="EnsemblFungi"/>
        </authorList>
    </citation>
    <scope>IDENTIFICATION</scope>
</reference>
<dbReference type="EMBL" id="GL541694">
    <property type="protein sequence ID" value="KDE05012.1"/>
    <property type="molecule type" value="Genomic_DNA"/>
</dbReference>
<dbReference type="InterPro" id="IPR009071">
    <property type="entry name" value="HMG_box_dom"/>
</dbReference>
<keyword evidence="1 3" id="KW-0238">DNA-binding</keyword>
<evidence type="ECO:0000256" key="4">
    <source>
        <dbReference type="SAM" id="MobiDB-lite"/>
    </source>
</evidence>
<accession>U5HBK7</accession>
<dbReference type="GO" id="GO:0000978">
    <property type="term" value="F:RNA polymerase II cis-regulatory region sequence-specific DNA binding"/>
    <property type="evidence" value="ECO:0007669"/>
    <property type="project" value="TreeGrafter"/>
</dbReference>
<name>U5HBK7_USTV1</name>
<dbReference type="PANTHER" id="PTHR10270:SF161">
    <property type="entry name" value="SEX-DETERMINING REGION Y PROTEIN"/>
    <property type="match status" value="1"/>
</dbReference>
<feature type="region of interest" description="Disordered" evidence="4">
    <location>
        <begin position="302"/>
        <end position="362"/>
    </location>
</feature>
<dbReference type="SMART" id="SM00398">
    <property type="entry name" value="HMG"/>
    <property type="match status" value="1"/>
</dbReference>
<dbReference type="Proteomes" id="UP000017200">
    <property type="component" value="Unassembled WGS sequence"/>
</dbReference>
<dbReference type="InterPro" id="IPR036910">
    <property type="entry name" value="HMG_box_dom_sf"/>
</dbReference>
<feature type="compositionally biased region" description="Polar residues" evidence="4">
    <location>
        <begin position="342"/>
        <end position="360"/>
    </location>
</feature>
<organism evidence="6">
    <name type="scientific">Microbotryum lychnidis-dioicae (strain p1A1 Lamole / MvSl-1064)</name>
    <name type="common">Anther smut fungus</name>
    <dbReference type="NCBI Taxonomy" id="683840"/>
    <lineage>
        <taxon>Eukaryota</taxon>
        <taxon>Fungi</taxon>
        <taxon>Dikarya</taxon>
        <taxon>Basidiomycota</taxon>
        <taxon>Pucciniomycotina</taxon>
        <taxon>Microbotryomycetes</taxon>
        <taxon>Microbotryales</taxon>
        <taxon>Microbotryaceae</taxon>
        <taxon>Microbotryum</taxon>
    </lineage>
</organism>
<dbReference type="STRING" id="683840.U5HBK7"/>